<reference evidence="3" key="1">
    <citation type="submission" date="2020-05" db="EMBL/GenBank/DDBJ databases">
        <authorList>
            <person name="Zhu T."/>
            <person name="Keshari N."/>
            <person name="Lu X."/>
        </authorList>
    </citation>
    <scope>NUCLEOTIDE SEQUENCE</scope>
    <source>
        <strain evidence="3">NK1-12</strain>
    </source>
</reference>
<dbReference type="EMBL" id="CP053587">
    <property type="protein sequence ID" value="WNZ26876.1"/>
    <property type="molecule type" value="Genomic_DNA"/>
</dbReference>
<keyword evidence="1" id="KW-0472">Membrane</keyword>
<evidence type="ECO:0000256" key="1">
    <source>
        <dbReference type="SAM" id="Phobius"/>
    </source>
</evidence>
<feature type="transmembrane region" description="Helical" evidence="1">
    <location>
        <begin position="27"/>
        <end position="46"/>
    </location>
</feature>
<accession>A0AA96WZI4</accession>
<protein>
    <submittedName>
        <fullName evidence="3">Uncharacterized protein</fullName>
    </submittedName>
</protein>
<organism evidence="3">
    <name type="scientific">Leptolyngbya sp. NK1-12</name>
    <dbReference type="NCBI Taxonomy" id="2547451"/>
    <lineage>
        <taxon>Bacteria</taxon>
        <taxon>Bacillati</taxon>
        <taxon>Cyanobacteriota</taxon>
        <taxon>Cyanophyceae</taxon>
        <taxon>Leptolyngbyales</taxon>
        <taxon>Leptolyngbyaceae</taxon>
        <taxon>Leptolyngbya group</taxon>
        <taxon>Leptolyngbya</taxon>
    </lineage>
</organism>
<keyword evidence="1" id="KW-0812">Transmembrane</keyword>
<dbReference type="RefSeq" id="WP_316436448.1">
    <property type="nucleotide sequence ID" value="NZ_CP053587.1"/>
</dbReference>
<proteinExistence type="predicted"/>
<evidence type="ECO:0000313" key="2">
    <source>
        <dbReference type="EMBL" id="WNZ26876.1"/>
    </source>
</evidence>
<evidence type="ECO:0000313" key="3">
    <source>
        <dbReference type="EMBL" id="WNZ27912.1"/>
    </source>
</evidence>
<keyword evidence="1" id="KW-1133">Transmembrane helix</keyword>
<dbReference type="EMBL" id="CP053587">
    <property type="protein sequence ID" value="WNZ27912.1"/>
    <property type="molecule type" value="Genomic_DNA"/>
</dbReference>
<dbReference type="AlphaFoldDB" id="A0AA96WZI4"/>
<sequence length="63" mass="6940">MEEADSFSLELKAPGNFFLKLIARGKVTVFVFGGVIVLVGGTVLWINYSQQPTFLPAEIHSQQ</sequence>
<gene>
    <name evidence="2" type="ORF">HJG54_28515</name>
    <name evidence="3" type="ORF">HJG54_34400</name>
</gene>
<name>A0AA96WZI4_9CYAN</name>